<dbReference type="AlphaFoldDB" id="A0A2K1L3S9"/>
<sequence length="113" mass="12441">MRLIMHADIQREALITGRRGAQTSPSIYLRLWAIHGEAENLSPPIGPECVCICAFLPQLVASLAAQLAAPPHPRTTTTTTESQHARKTNSNWNNPLSRCTRNPNPNPKTVHTL</sequence>
<evidence type="ECO:0000313" key="2">
    <source>
        <dbReference type="EMBL" id="PNR60688.1"/>
    </source>
</evidence>
<gene>
    <name evidence="2" type="ORF">PHYPA_003481</name>
</gene>
<reference evidence="2 4" key="1">
    <citation type="journal article" date="2008" name="Science">
        <title>The Physcomitrella genome reveals evolutionary insights into the conquest of land by plants.</title>
        <authorList>
            <person name="Rensing S."/>
            <person name="Lang D."/>
            <person name="Zimmer A."/>
            <person name="Terry A."/>
            <person name="Salamov A."/>
            <person name="Shapiro H."/>
            <person name="Nishiyama T."/>
            <person name="Perroud P.-F."/>
            <person name="Lindquist E."/>
            <person name="Kamisugi Y."/>
            <person name="Tanahashi T."/>
            <person name="Sakakibara K."/>
            <person name="Fujita T."/>
            <person name="Oishi K."/>
            <person name="Shin-I T."/>
            <person name="Kuroki Y."/>
            <person name="Toyoda A."/>
            <person name="Suzuki Y."/>
            <person name="Hashimoto A."/>
            <person name="Yamaguchi K."/>
            <person name="Sugano A."/>
            <person name="Kohara Y."/>
            <person name="Fujiyama A."/>
            <person name="Anterola A."/>
            <person name="Aoki S."/>
            <person name="Ashton N."/>
            <person name="Barbazuk W.B."/>
            <person name="Barker E."/>
            <person name="Bennetzen J."/>
            <person name="Bezanilla M."/>
            <person name="Blankenship R."/>
            <person name="Cho S.H."/>
            <person name="Dutcher S."/>
            <person name="Estelle M."/>
            <person name="Fawcett J.A."/>
            <person name="Gundlach H."/>
            <person name="Hanada K."/>
            <person name="Heyl A."/>
            <person name="Hicks K.A."/>
            <person name="Hugh J."/>
            <person name="Lohr M."/>
            <person name="Mayer K."/>
            <person name="Melkozernov A."/>
            <person name="Murata T."/>
            <person name="Nelson D."/>
            <person name="Pils B."/>
            <person name="Prigge M."/>
            <person name="Reiss B."/>
            <person name="Renner T."/>
            <person name="Rombauts S."/>
            <person name="Rushton P."/>
            <person name="Sanderfoot A."/>
            <person name="Schween G."/>
            <person name="Shiu S.-H."/>
            <person name="Stueber K."/>
            <person name="Theodoulou F.L."/>
            <person name="Tu H."/>
            <person name="Van de Peer Y."/>
            <person name="Verrier P.J."/>
            <person name="Waters E."/>
            <person name="Wood A."/>
            <person name="Yang L."/>
            <person name="Cove D."/>
            <person name="Cuming A."/>
            <person name="Hasebe M."/>
            <person name="Lucas S."/>
            <person name="Mishler D.B."/>
            <person name="Reski R."/>
            <person name="Grigoriev I."/>
            <person name="Quatrano R.S."/>
            <person name="Boore J.L."/>
        </authorList>
    </citation>
    <scope>NUCLEOTIDE SEQUENCE [LARGE SCALE GENOMIC DNA]</scope>
    <source>
        <strain evidence="3 4">cv. Gransden 2004</strain>
    </source>
</reference>
<organism evidence="2">
    <name type="scientific">Physcomitrium patens</name>
    <name type="common">Spreading-leaved earth moss</name>
    <name type="synonym">Physcomitrella patens</name>
    <dbReference type="NCBI Taxonomy" id="3218"/>
    <lineage>
        <taxon>Eukaryota</taxon>
        <taxon>Viridiplantae</taxon>
        <taxon>Streptophyta</taxon>
        <taxon>Embryophyta</taxon>
        <taxon>Bryophyta</taxon>
        <taxon>Bryophytina</taxon>
        <taxon>Bryopsida</taxon>
        <taxon>Funariidae</taxon>
        <taxon>Funariales</taxon>
        <taxon>Funariaceae</taxon>
        <taxon>Physcomitrium</taxon>
    </lineage>
</organism>
<dbReference type="Proteomes" id="UP000006727">
    <property type="component" value="Chromosome 2"/>
</dbReference>
<feature type="compositionally biased region" description="Low complexity" evidence="1">
    <location>
        <begin position="68"/>
        <end position="80"/>
    </location>
</feature>
<protein>
    <submittedName>
        <fullName evidence="2 3">Uncharacterized protein</fullName>
    </submittedName>
</protein>
<dbReference type="Gramene" id="Pp3c2_31321V3.1">
    <property type="protein sequence ID" value="PAC:32936557.CDS.1"/>
    <property type="gene ID" value="Pp3c2_31321"/>
</dbReference>
<feature type="region of interest" description="Disordered" evidence="1">
    <location>
        <begin position="68"/>
        <end position="113"/>
    </location>
</feature>
<accession>A0A2K1L3S9</accession>
<name>A0A2K1L3S9_PHYPA</name>
<evidence type="ECO:0000313" key="3">
    <source>
        <dbReference type="EnsemblPlants" id="PAC:32936557.CDS.1"/>
    </source>
</evidence>
<evidence type="ECO:0000256" key="1">
    <source>
        <dbReference type="SAM" id="MobiDB-lite"/>
    </source>
</evidence>
<feature type="compositionally biased region" description="Polar residues" evidence="1">
    <location>
        <begin position="88"/>
        <end position="113"/>
    </location>
</feature>
<keyword evidence="4" id="KW-1185">Reference proteome</keyword>
<dbReference type="EMBL" id="ABEU02000002">
    <property type="protein sequence ID" value="PNR60688.1"/>
    <property type="molecule type" value="Genomic_DNA"/>
</dbReference>
<reference evidence="3" key="3">
    <citation type="submission" date="2020-12" db="UniProtKB">
        <authorList>
            <consortium name="EnsemblPlants"/>
        </authorList>
    </citation>
    <scope>IDENTIFICATION</scope>
</reference>
<dbReference type="InParanoid" id="A0A2K1L3S9"/>
<evidence type="ECO:0000313" key="4">
    <source>
        <dbReference type="Proteomes" id="UP000006727"/>
    </source>
</evidence>
<proteinExistence type="predicted"/>
<dbReference type="EnsemblPlants" id="Pp3c2_31321V3.1">
    <property type="protein sequence ID" value="PAC:32936557.CDS.1"/>
    <property type="gene ID" value="Pp3c2_31321"/>
</dbReference>
<reference evidence="2 4" key="2">
    <citation type="journal article" date="2018" name="Plant J.">
        <title>The Physcomitrella patens chromosome-scale assembly reveals moss genome structure and evolution.</title>
        <authorList>
            <person name="Lang D."/>
            <person name="Ullrich K.K."/>
            <person name="Murat F."/>
            <person name="Fuchs J."/>
            <person name="Jenkins J."/>
            <person name="Haas F.B."/>
            <person name="Piednoel M."/>
            <person name="Gundlach H."/>
            <person name="Van Bel M."/>
            <person name="Meyberg R."/>
            <person name="Vives C."/>
            <person name="Morata J."/>
            <person name="Symeonidi A."/>
            <person name="Hiss M."/>
            <person name="Muchero W."/>
            <person name="Kamisugi Y."/>
            <person name="Saleh O."/>
            <person name="Blanc G."/>
            <person name="Decker E.L."/>
            <person name="van Gessel N."/>
            <person name="Grimwood J."/>
            <person name="Hayes R.D."/>
            <person name="Graham S.W."/>
            <person name="Gunter L.E."/>
            <person name="McDaniel S.F."/>
            <person name="Hoernstein S.N.W."/>
            <person name="Larsson A."/>
            <person name="Li F.W."/>
            <person name="Perroud P.F."/>
            <person name="Phillips J."/>
            <person name="Ranjan P."/>
            <person name="Rokshar D.S."/>
            <person name="Rothfels C.J."/>
            <person name="Schneider L."/>
            <person name="Shu S."/>
            <person name="Stevenson D.W."/>
            <person name="Thummler F."/>
            <person name="Tillich M."/>
            <person name="Villarreal Aguilar J.C."/>
            <person name="Widiez T."/>
            <person name="Wong G.K."/>
            <person name="Wymore A."/>
            <person name="Zhang Y."/>
            <person name="Zimmer A.D."/>
            <person name="Quatrano R.S."/>
            <person name="Mayer K.F.X."/>
            <person name="Goodstein D."/>
            <person name="Casacuberta J.M."/>
            <person name="Vandepoele K."/>
            <person name="Reski R."/>
            <person name="Cuming A.C."/>
            <person name="Tuskan G.A."/>
            <person name="Maumus F."/>
            <person name="Salse J."/>
            <person name="Schmutz J."/>
            <person name="Rensing S.A."/>
        </authorList>
    </citation>
    <scope>NUCLEOTIDE SEQUENCE [LARGE SCALE GENOMIC DNA]</scope>
    <source>
        <strain evidence="3 4">cv. Gransden 2004</strain>
    </source>
</reference>